<dbReference type="Proteomes" id="UP000184073">
    <property type="component" value="Unassembled WGS sequence"/>
</dbReference>
<keyword evidence="2" id="KW-0521">NADP</keyword>
<keyword evidence="6" id="KW-1185">Reference proteome</keyword>
<proteinExistence type="inferred from homology"/>
<sequence length="303" mass="33277">MAKRSVLITGCSLGGAGHHIALELASREWRVFATARSTKSLSTLEEKGVETFELDVTKPESISALKDEIAYRTGGKLDMLFNNAGIMYEAPAIEADPTRIRSMFDANVFGLFDMVQAFTPLLLSYNADKSAPPVIINTASVLARLPFAFSSAYNASKAAVASYSDTLRIELEPLGIKVVTVFMGEVSTKLMSPDNVSFIQGSLYSDVLERTRERSRKHAKNSMSPETFARQVVDQILTQSPNLGKGEYIWKGTNAWVVWLLNAVGWRKIFDGLVKGMVGLDNQQIRMAILQKGRASVSRATDV</sequence>
<dbReference type="STRING" id="1036611.A0A1L9PV66"/>
<keyword evidence="3" id="KW-0560">Oxidoreductase</keyword>
<dbReference type="VEuPathDB" id="FungiDB:ASPVEDRAFT_893762"/>
<evidence type="ECO:0000256" key="1">
    <source>
        <dbReference type="ARBA" id="ARBA00006484"/>
    </source>
</evidence>
<dbReference type="InterPro" id="IPR020904">
    <property type="entry name" value="Sc_DH/Rdtase_CS"/>
</dbReference>
<comment type="similarity">
    <text evidence="1 4">Belongs to the short-chain dehydrogenases/reductases (SDR) family.</text>
</comment>
<accession>A0A1L9PV66</accession>
<dbReference type="RefSeq" id="XP_040671087.1">
    <property type="nucleotide sequence ID" value="XM_040818598.1"/>
</dbReference>
<dbReference type="GO" id="GO:0019433">
    <property type="term" value="P:triglyceride catabolic process"/>
    <property type="evidence" value="ECO:0007669"/>
    <property type="project" value="TreeGrafter"/>
</dbReference>
<evidence type="ECO:0008006" key="7">
    <source>
        <dbReference type="Google" id="ProtNLM"/>
    </source>
</evidence>
<dbReference type="Gene3D" id="3.40.50.720">
    <property type="entry name" value="NAD(P)-binding Rossmann-like Domain"/>
    <property type="match status" value="1"/>
</dbReference>
<dbReference type="PRINTS" id="PR00080">
    <property type="entry name" value="SDRFAMILY"/>
</dbReference>
<dbReference type="GeneID" id="63734109"/>
<dbReference type="InterPro" id="IPR036291">
    <property type="entry name" value="NAD(P)-bd_dom_sf"/>
</dbReference>
<evidence type="ECO:0000256" key="3">
    <source>
        <dbReference type="ARBA" id="ARBA00023002"/>
    </source>
</evidence>
<name>A0A1L9PV66_ASPVE</name>
<dbReference type="GO" id="GO:0004806">
    <property type="term" value="F:triacylglycerol lipase activity"/>
    <property type="evidence" value="ECO:0007669"/>
    <property type="project" value="TreeGrafter"/>
</dbReference>
<dbReference type="GO" id="GO:0005811">
    <property type="term" value="C:lipid droplet"/>
    <property type="evidence" value="ECO:0007669"/>
    <property type="project" value="TreeGrafter"/>
</dbReference>
<evidence type="ECO:0000256" key="2">
    <source>
        <dbReference type="ARBA" id="ARBA00022857"/>
    </source>
</evidence>
<evidence type="ECO:0000313" key="6">
    <source>
        <dbReference type="Proteomes" id="UP000184073"/>
    </source>
</evidence>
<dbReference type="GO" id="GO:0006654">
    <property type="term" value="P:phosphatidic acid biosynthetic process"/>
    <property type="evidence" value="ECO:0007669"/>
    <property type="project" value="TreeGrafter"/>
</dbReference>
<evidence type="ECO:0000256" key="4">
    <source>
        <dbReference type="RuleBase" id="RU000363"/>
    </source>
</evidence>
<evidence type="ECO:0000313" key="5">
    <source>
        <dbReference type="EMBL" id="OJJ05325.1"/>
    </source>
</evidence>
<dbReference type="GO" id="GO:0000140">
    <property type="term" value="F:acylglycerone-phosphate reductase (NADP+) activity"/>
    <property type="evidence" value="ECO:0007669"/>
    <property type="project" value="TreeGrafter"/>
</dbReference>
<dbReference type="SUPFAM" id="SSF51735">
    <property type="entry name" value="NAD(P)-binding Rossmann-fold domains"/>
    <property type="match status" value="1"/>
</dbReference>
<dbReference type="Pfam" id="PF00106">
    <property type="entry name" value="adh_short"/>
    <property type="match status" value="1"/>
</dbReference>
<gene>
    <name evidence="5" type="ORF">ASPVEDRAFT_893762</name>
</gene>
<dbReference type="GO" id="GO:0005783">
    <property type="term" value="C:endoplasmic reticulum"/>
    <property type="evidence" value="ECO:0007669"/>
    <property type="project" value="TreeGrafter"/>
</dbReference>
<dbReference type="PROSITE" id="PS00061">
    <property type="entry name" value="ADH_SHORT"/>
    <property type="match status" value="1"/>
</dbReference>
<dbReference type="OrthoDB" id="2102561at2759"/>
<dbReference type="EMBL" id="KV878132">
    <property type="protein sequence ID" value="OJJ05325.1"/>
    <property type="molecule type" value="Genomic_DNA"/>
</dbReference>
<reference evidence="6" key="1">
    <citation type="journal article" date="2017" name="Genome Biol.">
        <title>Comparative genomics reveals high biological diversity and specific adaptations in the industrially and medically important fungal genus Aspergillus.</title>
        <authorList>
            <person name="de Vries R.P."/>
            <person name="Riley R."/>
            <person name="Wiebenga A."/>
            <person name="Aguilar-Osorio G."/>
            <person name="Amillis S."/>
            <person name="Uchima C.A."/>
            <person name="Anderluh G."/>
            <person name="Asadollahi M."/>
            <person name="Askin M."/>
            <person name="Barry K."/>
            <person name="Battaglia E."/>
            <person name="Bayram O."/>
            <person name="Benocci T."/>
            <person name="Braus-Stromeyer S.A."/>
            <person name="Caldana C."/>
            <person name="Canovas D."/>
            <person name="Cerqueira G.C."/>
            <person name="Chen F."/>
            <person name="Chen W."/>
            <person name="Choi C."/>
            <person name="Clum A."/>
            <person name="Dos Santos R.A."/>
            <person name="Damasio A.R."/>
            <person name="Diallinas G."/>
            <person name="Emri T."/>
            <person name="Fekete E."/>
            <person name="Flipphi M."/>
            <person name="Freyberg S."/>
            <person name="Gallo A."/>
            <person name="Gournas C."/>
            <person name="Habgood R."/>
            <person name="Hainaut M."/>
            <person name="Harispe M.L."/>
            <person name="Henrissat B."/>
            <person name="Hilden K.S."/>
            <person name="Hope R."/>
            <person name="Hossain A."/>
            <person name="Karabika E."/>
            <person name="Karaffa L."/>
            <person name="Karanyi Z."/>
            <person name="Krasevec N."/>
            <person name="Kuo A."/>
            <person name="Kusch H."/>
            <person name="LaButti K."/>
            <person name="Lagendijk E.L."/>
            <person name="Lapidus A."/>
            <person name="Levasseur A."/>
            <person name="Lindquist E."/>
            <person name="Lipzen A."/>
            <person name="Logrieco A.F."/>
            <person name="MacCabe A."/>
            <person name="Maekelae M.R."/>
            <person name="Malavazi I."/>
            <person name="Melin P."/>
            <person name="Meyer V."/>
            <person name="Mielnichuk N."/>
            <person name="Miskei M."/>
            <person name="Molnar A.P."/>
            <person name="Mule G."/>
            <person name="Ngan C.Y."/>
            <person name="Orejas M."/>
            <person name="Orosz E."/>
            <person name="Ouedraogo J.P."/>
            <person name="Overkamp K.M."/>
            <person name="Park H.-S."/>
            <person name="Perrone G."/>
            <person name="Piumi F."/>
            <person name="Punt P.J."/>
            <person name="Ram A.F."/>
            <person name="Ramon A."/>
            <person name="Rauscher S."/>
            <person name="Record E."/>
            <person name="Riano-Pachon D.M."/>
            <person name="Robert V."/>
            <person name="Roehrig J."/>
            <person name="Ruller R."/>
            <person name="Salamov A."/>
            <person name="Salih N.S."/>
            <person name="Samson R.A."/>
            <person name="Sandor E."/>
            <person name="Sanguinetti M."/>
            <person name="Schuetze T."/>
            <person name="Sepcic K."/>
            <person name="Shelest E."/>
            <person name="Sherlock G."/>
            <person name="Sophianopoulou V."/>
            <person name="Squina F.M."/>
            <person name="Sun H."/>
            <person name="Susca A."/>
            <person name="Todd R.B."/>
            <person name="Tsang A."/>
            <person name="Unkles S.E."/>
            <person name="van de Wiele N."/>
            <person name="van Rossen-Uffink D."/>
            <person name="Oliveira J.V."/>
            <person name="Vesth T.C."/>
            <person name="Visser J."/>
            <person name="Yu J.-H."/>
            <person name="Zhou M."/>
            <person name="Andersen M.R."/>
            <person name="Archer D.B."/>
            <person name="Baker S.E."/>
            <person name="Benoit I."/>
            <person name="Brakhage A.A."/>
            <person name="Braus G.H."/>
            <person name="Fischer R."/>
            <person name="Frisvad J.C."/>
            <person name="Goldman G.H."/>
            <person name="Houbraken J."/>
            <person name="Oakley B."/>
            <person name="Pocsi I."/>
            <person name="Scazzocchio C."/>
            <person name="Seiboth B."/>
            <person name="vanKuyk P.A."/>
            <person name="Wortman J."/>
            <person name="Dyer P.S."/>
            <person name="Grigoriev I.V."/>
        </authorList>
    </citation>
    <scope>NUCLEOTIDE SEQUENCE [LARGE SCALE GENOMIC DNA]</scope>
    <source>
        <strain evidence="6">CBS 583.65</strain>
    </source>
</reference>
<dbReference type="InterPro" id="IPR002347">
    <property type="entry name" value="SDR_fam"/>
</dbReference>
<dbReference type="PRINTS" id="PR00081">
    <property type="entry name" value="GDHRDH"/>
</dbReference>
<protein>
    <recommendedName>
        <fullName evidence="7">NADPH-dependent 1-acyldihydroxyacetone phosphate reductase</fullName>
    </recommendedName>
</protein>
<dbReference type="PANTHER" id="PTHR44169:SF6">
    <property type="entry name" value="NADPH-DEPENDENT 1-ACYLDIHYDROXYACETONE PHOSPHATE REDUCTASE"/>
    <property type="match status" value="1"/>
</dbReference>
<dbReference type="GO" id="GO:0044550">
    <property type="term" value="P:secondary metabolite biosynthetic process"/>
    <property type="evidence" value="ECO:0007669"/>
    <property type="project" value="UniProtKB-ARBA"/>
</dbReference>
<dbReference type="PANTHER" id="PTHR44169">
    <property type="entry name" value="NADPH-DEPENDENT 1-ACYLDIHYDROXYACETONE PHOSPHATE REDUCTASE"/>
    <property type="match status" value="1"/>
</dbReference>
<dbReference type="AlphaFoldDB" id="A0A1L9PV66"/>
<organism evidence="5 6">
    <name type="scientific">Aspergillus versicolor CBS 583.65</name>
    <dbReference type="NCBI Taxonomy" id="1036611"/>
    <lineage>
        <taxon>Eukaryota</taxon>
        <taxon>Fungi</taxon>
        <taxon>Dikarya</taxon>
        <taxon>Ascomycota</taxon>
        <taxon>Pezizomycotina</taxon>
        <taxon>Eurotiomycetes</taxon>
        <taxon>Eurotiomycetidae</taxon>
        <taxon>Eurotiales</taxon>
        <taxon>Aspergillaceae</taxon>
        <taxon>Aspergillus</taxon>
        <taxon>Aspergillus subgen. Nidulantes</taxon>
    </lineage>
</organism>